<sequence length="160" mass="17778">MIENPYFWVALAFLIFVGIVIKMAGKSIVGGLDARAERIRNELEQAQKLREDAQAALAQIQRKQRDALKEAEAIIASAREEADRLRRQAATDLDSSLRRREAQALDKIAQAEAQALQQVRDMAVDIAVAATEKLLVQNLDQARNDVLVNQAIAELPAKLH</sequence>
<keyword evidence="8 13" id="KW-0472">Membrane</keyword>
<evidence type="ECO:0000256" key="10">
    <source>
        <dbReference type="ARBA" id="ARBA00025198"/>
    </source>
</evidence>
<evidence type="ECO:0000256" key="12">
    <source>
        <dbReference type="ARBA" id="ARBA00037847"/>
    </source>
</evidence>
<keyword evidence="7 13" id="KW-0406">Ion transport</keyword>
<dbReference type="Pfam" id="PF00430">
    <property type="entry name" value="ATP-synt_B"/>
    <property type="match status" value="1"/>
</dbReference>
<evidence type="ECO:0000256" key="4">
    <source>
        <dbReference type="ARBA" id="ARBA00022692"/>
    </source>
</evidence>
<keyword evidence="9 13" id="KW-0066">ATP synthesis</keyword>
<evidence type="ECO:0000256" key="15">
    <source>
        <dbReference type="SAM" id="Coils"/>
    </source>
</evidence>
<dbReference type="InterPro" id="IPR002146">
    <property type="entry name" value="ATP_synth_b/b'su_bac/chlpt"/>
</dbReference>
<evidence type="ECO:0000256" key="2">
    <source>
        <dbReference type="ARBA" id="ARBA00022448"/>
    </source>
</evidence>
<keyword evidence="4 13" id="KW-0812">Transmembrane</keyword>
<name>A0A858R3P6_9PROT</name>
<keyword evidence="5 13" id="KW-0375">Hydrogen ion transport</keyword>
<evidence type="ECO:0000256" key="7">
    <source>
        <dbReference type="ARBA" id="ARBA00023065"/>
    </source>
</evidence>
<dbReference type="CDD" id="cd06503">
    <property type="entry name" value="ATP-synt_Fo_b"/>
    <property type="match status" value="1"/>
</dbReference>
<evidence type="ECO:0000256" key="3">
    <source>
        <dbReference type="ARBA" id="ARBA00022547"/>
    </source>
</evidence>
<dbReference type="GO" id="GO:0045259">
    <property type="term" value="C:proton-transporting ATP synthase complex"/>
    <property type="evidence" value="ECO:0007669"/>
    <property type="project" value="UniProtKB-KW"/>
</dbReference>
<protein>
    <recommendedName>
        <fullName evidence="13">ATP synthase subunit b</fullName>
    </recommendedName>
    <alternativeName>
        <fullName evidence="13">ATP synthase F(0) sector subunit b</fullName>
    </alternativeName>
    <alternativeName>
        <fullName evidence="13">ATPase subunit I</fullName>
    </alternativeName>
    <alternativeName>
        <fullName evidence="13">F-type ATPase subunit b</fullName>
        <shortName evidence="13">F-ATPase subunit b</shortName>
    </alternativeName>
</protein>
<evidence type="ECO:0000313" key="16">
    <source>
        <dbReference type="EMBL" id="QJE72030.1"/>
    </source>
</evidence>
<keyword evidence="3 13" id="KW-0138">CF(0)</keyword>
<proteinExistence type="inferred from homology"/>
<evidence type="ECO:0000256" key="8">
    <source>
        <dbReference type="ARBA" id="ARBA00023136"/>
    </source>
</evidence>
<gene>
    <name evidence="13" type="primary">atpF</name>
    <name evidence="16" type="ORF">HHL28_01955</name>
</gene>
<dbReference type="GO" id="GO:0012505">
    <property type="term" value="C:endomembrane system"/>
    <property type="evidence" value="ECO:0007669"/>
    <property type="project" value="UniProtKB-SubCell"/>
</dbReference>
<dbReference type="InterPro" id="IPR050059">
    <property type="entry name" value="ATP_synthase_B_chain"/>
</dbReference>
<evidence type="ECO:0000256" key="1">
    <source>
        <dbReference type="ARBA" id="ARBA00005513"/>
    </source>
</evidence>
<feature type="transmembrane region" description="Helical" evidence="13">
    <location>
        <begin position="6"/>
        <end position="25"/>
    </location>
</feature>
<evidence type="ECO:0000256" key="5">
    <source>
        <dbReference type="ARBA" id="ARBA00022781"/>
    </source>
</evidence>
<dbReference type="GO" id="GO:0005886">
    <property type="term" value="C:plasma membrane"/>
    <property type="evidence" value="ECO:0007669"/>
    <property type="project" value="UniProtKB-SubCell"/>
</dbReference>
<comment type="similarity">
    <text evidence="1 13 14">Belongs to the ATPase B chain family.</text>
</comment>
<keyword evidence="15" id="KW-0175">Coiled coil</keyword>
<comment type="function">
    <text evidence="11">Component of the F(0) channel, it forms part of the peripheral stalk, linking F(1) to F(0). The b'-subunit is a diverged and duplicated form of b found in plants and photosynthetic bacteria.</text>
</comment>
<keyword evidence="17" id="KW-1185">Reference proteome</keyword>
<dbReference type="KEGG" id="acru:HHL28_01955"/>
<evidence type="ECO:0000256" key="13">
    <source>
        <dbReference type="HAMAP-Rule" id="MF_01398"/>
    </source>
</evidence>
<keyword evidence="6 13" id="KW-1133">Transmembrane helix</keyword>
<dbReference type="Proteomes" id="UP000501891">
    <property type="component" value="Chromosome"/>
</dbReference>
<comment type="subunit">
    <text evidence="13">F-type ATPases have 2 components, F(1) - the catalytic core - and F(0) - the membrane proton channel. F(1) has five subunits: alpha(3), beta(3), gamma(1), delta(1), epsilon(1). F(0) has three main subunits: a(1), b(2) and c(10-14). The alpha and beta chains form an alternating ring which encloses part of the gamma chain. F(1) is attached to F(0) by a central stalk formed by the gamma and epsilon chains, while a peripheral stalk is formed by the delta and b chains.</text>
</comment>
<accession>A0A858R3P6</accession>
<evidence type="ECO:0000256" key="9">
    <source>
        <dbReference type="ARBA" id="ARBA00023310"/>
    </source>
</evidence>
<dbReference type="AlphaFoldDB" id="A0A858R3P6"/>
<comment type="function">
    <text evidence="10 13">F(1)F(0) ATP synthase produces ATP from ADP in the presence of a proton or sodium gradient. F-type ATPases consist of two structural domains, F(1) containing the extramembraneous catalytic core and F(0) containing the membrane proton channel, linked together by a central stalk and a peripheral stalk. During catalysis, ATP synthesis in the catalytic domain of F(1) is coupled via a rotary mechanism of the central stalk subunits to proton translocation.</text>
</comment>
<dbReference type="PANTHER" id="PTHR33445">
    <property type="entry name" value="ATP SYNTHASE SUBUNIT B', CHLOROPLASTIC"/>
    <property type="match status" value="1"/>
</dbReference>
<keyword evidence="2 13" id="KW-0813">Transport</keyword>
<evidence type="ECO:0000256" key="14">
    <source>
        <dbReference type="RuleBase" id="RU003848"/>
    </source>
</evidence>
<dbReference type="EMBL" id="CP051775">
    <property type="protein sequence ID" value="QJE72030.1"/>
    <property type="molecule type" value="Genomic_DNA"/>
</dbReference>
<dbReference type="GO" id="GO:0046933">
    <property type="term" value="F:proton-transporting ATP synthase activity, rotational mechanism"/>
    <property type="evidence" value="ECO:0007669"/>
    <property type="project" value="UniProtKB-UniRule"/>
</dbReference>
<evidence type="ECO:0000256" key="6">
    <source>
        <dbReference type="ARBA" id="ARBA00022989"/>
    </source>
</evidence>
<comment type="subcellular location">
    <subcellularLocation>
        <location evidence="13">Cell membrane</location>
        <topology evidence="13">Single-pass membrane protein</topology>
    </subcellularLocation>
    <subcellularLocation>
        <location evidence="12">Endomembrane system</location>
        <topology evidence="12">Single-pass membrane protein</topology>
    </subcellularLocation>
</comment>
<organism evidence="16 17">
    <name type="scientific">Aerophototrophica crusticola</name>
    <dbReference type="NCBI Taxonomy" id="1709002"/>
    <lineage>
        <taxon>Bacteria</taxon>
        <taxon>Pseudomonadati</taxon>
        <taxon>Pseudomonadota</taxon>
        <taxon>Alphaproteobacteria</taxon>
        <taxon>Rhodospirillales</taxon>
        <taxon>Rhodospirillaceae</taxon>
        <taxon>Aerophototrophica</taxon>
    </lineage>
</organism>
<feature type="coiled-coil region" evidence="15">
    <location>
        <begin position="29"/>
        <end position="88"/>
    </location>
</feature>
<keyword evidence="13" id="KW-1003">Cell membrane</keyword>
<reference evidence="16" key="1">
    <citation type="submission" date="2020-04" db="EMBL/GenBank/DDBJ databases">
        <title>A desert anoxygenic phototrophic bacterium fixes CO2 using RubisCO under aerobic conditions.</title>
        <authorList>
            <person name="Tang K."/>
        </authorList>
    </citation>
    <scope>NUCLEOTIDE SEQUENCE [LARGE SCALE GENOMIC DNA]</scope>
    <source>
        <strain evidence="16">MIMtkB3</strain>
    </source>
</reference>
<dbReference type="HAMAP" id="MF_01398">
    <property type="entry name" value="ATP_synth_b_bprime"/>
    <property type="match status" value="1"/>
</dbReference>
<evidence type="ECO:0000256" key="11">
    <source>
        <dbReference type="ARBA" id="ARBA00025614"/>
    </source>
</evidence>
<dbReference type="GO" id="GO:0046961">
    <property type="term" value="F:proton-transporting ATPase activity, rotational mechanism"/>
    <property type="evidence" value="ECO:0007669"/>
    <property type="project" value="TreeGrafter"/>
</dbReference>
<dbReference type="PANTHER" id="PTHR33445:SF1">
    <property type="entry name" value="ATP SYNTHASE SUBUNIT B"/>
    <property type="match status" value="1"/>
</dbReference>
<evidence type="ECO:0000313" key="17">
    <source>
        <dbReference type="Proteomes" id="UP000501891"/>
    </source>
</evidence>